<gene>
    <name evidence="2" type="ORF">DFR51_3757</name>
    <name evidence="1" type="ORF">SmB9_38020</name>
</gene>
<organism evidence="1 3">
    <name type="scientific">Sphingosinicella microcystinivorans</name>
    <dbReference type="NCBI Taxonomy" id="335406"/>
    <lineage>
        <taxon>Bacteria</taxon>
        <taxon>Pseudomonadati</taxon>
        <taxon>Pseudomonadota</taxon>
        <taxon>Alphaproteobacteria</taxon>
        <taxon>Sphingomonadales</taxon>
        <taxon>Sphingosinicellaceae</taxon>
        <taxon>Sphingosinicella</taxon>
    </lineage>
</organism>
<evidence type="ECO:0000313" key="4">
    <source>
        <dbReference type="Proteomes" id="UP000276029"/>
    </source>
</evidence>
<dbReference type="RefSeq" id="WP_121053839.1">
    <property type="nucleotide sequence ID" value="NZ_AP018711.1"/>
</dbReference>
<keyword evidence="4" id="KW-1185">Reference proteome</keyword>
<dbReference type="KEGG" id="smic:SmB9_38020"/>
<dbReference type="Proteomes" id="UP000275727">
    <property type="component" value="Chromosome"/>
</dbReference>
<reference evidence="1 3" key="1">
    <citation type="submission" date="2018-06" db="EMBL/GenBank/DDBJ databases">
        <title>Complete Genome Sequence of the Microcystin-Degrading Bacterium Sphingosinicella microcystinivorans Strain B-9.</title>
        <authorList>
            <person name="Jin H."/>
            <person name="Nishizawa T."/>
            <person name="Guo Y."/>
            <person name="Nishizawa A."/>
            <person name="Park H."/>
            <person name="Kato H."/>
            <person name="Tsuji K."/>
            <person name="Harada K."/>
        </authorList>
    </citation>
    <scope>NUCLEOTIDE SEQUENCE [LARGE SCALE GENOMIC DNA]</scope>
    <source>
        <strain evidence="1 3">B9</strain>
    </source>
</reference>
<reference evidence="2 4" key="2">
    <citation type="submission" date="2018-10" db="EMBL/GenBank/DDBJ databases">
        <title>Genomic Encyclopedia of Type Strains, Phase IV (KMG-IV): sequencing the most valuable type-strain genomes for metagenomic binning, comparative biology and taxonomic classification.</title>
        <authorList>
            <person name="Goeker M."/>
        </authorList>
    </citation>
    <scope>NUCLEOTIDE SEQUENCE [LARGE SCALE GENOMIC DNA]</scope>
    <source>
        <strain evidence="2 4">DSM 19791</strain>
    </source>
</reference>
<dbReference type="InterPro" id="IPR021341">
    <property type="entry name" value="DUF2958"/>
</dbReference>
<dbReference type="AlphaFoldDB" id="A0AAD1DAN9"/>
<keyword evidence="1" id="KW-0540">Nuclease</keyword>
<dbReference type="GO" id="GO:0004519">
    <property type="term" value="F:endonuclease activity"/>
    <property type="evidence" value="ECO:0007669"/>
    <property type="project" value="UniProtKB-KW"/>
</dbReference>
<accession>A0AAD1DAN9</accession>
<name>A0AAD1DAN9_SPHMI</name>
<keyword evidence="1" id="KW-0378">Hydrolase</keyword>
<dbReference type="EMBL" id="AP018711">
    <property type="protein sequence ID" value="BBE36144.1"/>
    <property type="molecule type" value="Genomic_DNA"/>
</dbReference>
<dbReference type="EMBL" id="RBWX01000015">
    <property type="protein sequence ID" value="RKS84315.1"/>
    <property type="molecule type" value="Genomic_DNA"/>
</dbReference>
<proteinExistence type="predicted"/>
<dbReference type="Proteomes" id="UP000276029">
    <property type="component" value="Unassembled WGS sequence"/>
</dbReference>
<protein>
    <submittedName>
        <fullName evidence="2">DUF2958 family protein</fullName>
    </submittedName>
    <submittedName>
        <fullName evidence="1">Single-stranded DNA endonuclease</fullName>
    </submittedName>
</protein>
<dbReference type="Pfam" id="PF11171">
    <property type="entry name" value="DUF2958"/>
    <property type="match status" value="1"/>
</dbReference>
<evidence type="ECO:0000313" key="3">
    <source>
        <dbReference type="Proteomes" id="UP000275727"/>
    </source>
</evidence>
<evidence type="ECO:0000313" key="1">
    <source>
        <dbReference type="EMBL" id="BBE36144.1"/>
    </source>
</evidence>
<keyword evidence="1" id="KW-0255">Endonuclease</keyword>
<sequence length="137" mass="14978">MITLPHALHVTLRANARAGRICEERGERFDPLPVLKLFNPLGAATWIATELDDDGDTLFGLADLGFGCPELGSFSLREIAGLRLRFGLTIERDIAFIPRAPLSVWAETARRLGSILHAEQALRRAVPPGNILPSRDG</sequence>
<evidence type="ECO:0000313" key="2">
    <source>
        <dbReference type="EMBL" id="RKS84315.1"/>
    </source>
</evidence>